<evidence type="ECO:0000313" key="3">
    <source>
        <dbReference type="EMBL" id="MFC4063335.1"/>
    </source>
</evidence>
<dbReference type="RefSeq" id="WP_378064331.1">
    <property type="nucleotide sequence ID" value="NZ_JBHSBL010000001.1"/>
</dbReference>
<dbReference type="SUPFAM" id="SSF50494">
    <property type="entry name" value="Trypsin-like serine proteases"/>
    <property type="match status" value="1"/>
</dbReference>
<comment type="caution">
    <text evidence="3">The sequence shown here is derived from an EMBL/GenBank/DDBJ whole genome shotgun (WGS) entry which is preliminary data.</text>
</comment>
<dbReference type="Proteomes" id="UP001595867">
    <property type="component" value="Unassembled WGS sequence"/>
</dbReference>
<keyword evidence="4" id="KW-1185">Reference proteome</keyword>
<proteinExistence type="predicted"/>
<evidence type="ECO:0000259" key="2">
    <source>
        <dbReference type="Pfam" id="PF20028"/>
    </source>
</evidence>
<dbReference type="Gene3D" id="2.40.10.10">
    <property type="entry name" value="Trypsin-like serine proteases"/>
    <property type="match status" value="2"/>
</dbReference>
<gene>
    <name evidence="3" type="ORF">ACFO0C_00205</name>
</gene>
<reference evidence="4" key="1">
    <citation type="journal article" date="2019" name="Int. J. Syst. Evol. Microbiol.">
        <title>The Global Catalogue of Microorganisms (GCM) 10K type strain sequencing project: providing services to taxonomists for standard genome sequencing and annotation.</title>
        <authorList>
            <consortium name="The Broad Institute Genomics Platform"/>
            <consortium name="The Broad Institute Genome Sequencing Center for Infectious Disease"/>
            <person name="Wu L."/>
            <person name="Ma J."/>
        </authorList>
    </citation>
    <scope>NUCLEOTIDE SEQUENCE [LARGE SCALE GENOMIC DNA]</scope>
    <source>
        <strain evidence="4">TBRC 5832</strain>
    </source>
</reference>
<organism evidence="3 4">
    <name type="scientific">Actinoplanes subglobosus</name>
    <dbReference type="NCBI Taxonomy" id="1547892"/>
    <lineage>
        <taxon>Bacteria</taxon>
        <taxon>Bacillati</taxon>
        <taxon>Actinomycetota</taxon>
        <taxon>Actinomycetes</taxon>
        <taxon>Micromonosporales</taxon>
        <taxon>Micromonosporaceae</taxon>
        <taxon>Actinoplanes</taxon>
    </lineage>
</organism>
<evidence type="ECO:0000313" key="4">
    <source>
        <dbReference type="Proteomes" id="UP001595867"/>
    </source>
</evidence>
<feature type="domain" description="vWA-MoxR associated protein C-terminal" evidence="2">
    <location>
        <begin position="366"/>
        <end position="615"/>
    </location>
</feature>
<dbReference type="EMBL" id="JBHSBL010000001">
    <property type="protein sequence ID" value="MFC4063335.1"/>
    <property type="molecule type" value="Genomic_DNA"/>
</dbReference>
<feature type="region of interest" description="Disordered" evidence="1">
    <location>
        <begin position="612"/>
        <end position="633"/>
    </location>
</feature>
<dbReference type="InterPro" id="IPR043504">
    <property type="entry name" value="Peptidase_S1_PA_chymotrypsin"/>
</dbReference>
<dbReference type="Pfam" id="PF20028">
    <property type="entry name" value="VMAP-C"/>
    <property type="match status" value="1"/>
</dbReference>
<dbReference type="Pfam" id="PF13365">
    <property type="entry name" value="Trypsin_2"/>
    <property type="match status" value="1"/>
</dbReference>
<name>A0ABV8IHG2_9ACTN</name>
<sequence length="633" mass="68812">MTGSPVINHLTEHLKRSLVLISGLDRGSGFFIAPNTIATCAHVAGASGAEVTVGWQGRSLAGVVRWASAPGGRGQVTPYPDVALIEVDLPDGGHRSVWLDDHRARPNTELVAAGHARVYSSAPEPVTGWYTHRGEYAEMIRLTDDLIEPGMSGGPVLNTVTGGVCGITKAARMKGQPAAGGVAVPVRALREIMPAEEYRRLRRRQEDHHRRNRSWLLLAGRLPLEAGTVAGWAERELRLILGMLPAAGHDELFDDYLAIAGDRAVPVSHRLHDHGDVVAELAGLPPADEPFPDLLAYALHRARSADPRIAAQLTQWALMAAPSPDERELVQSRLAGAVPAGGDGDQRPAGVPSVLVHVRPSGPDRQRYRCEIWRHDGDDLSPVETEGPDRSAEELRGYLRDRLPGLIRRGQAEGPAPMIELVLPADLIDEEVERWPRTGRNPWPLIGQKNPVVVRDQERFELDPVEPEDEEILVNWQARWDALAGRRIGGTVLQVDCDERRDETALYSELELHTVLGAVVLPDTPRQRTALRTVLDVGLYTGVPIMVWRRSGCGGGDGVDHDDCAGARLASAVRGALAESGRDDVPEQIMRLRNQAAAGGQPECGNDLVLFWDDPGRRPRRSPMTAPRGDAGG</sequence>
<dbReference type="InterPro" id="IPR045450">
    <property type="entry name" value="VMAP_C"/>
</dbReference>
<protein>
    <submittedName>
        <fullName evidence="3">Trypsin-like peptidase domain-containing protein</fullName>
    </submittedName>
</protein>
<evidence type="ECO:0000256" key="1">
    <source>
        <dbReference type="SAM" id="MobiDB-lite"/>
    </source>
</evidence>
<dbReference type="InterPro" id="IPR009003">
    <property type="entry name" value="Peptidase_S1_PA"/>
</dbReference>
<accession>A0ABV8IHG2</accession>